<protein>
    <recommendedName>
        <fullName evidence="3">DUF4220 domain-containing protein</fullName>
    </recommendedName>
</protein>
<dbReference type="InterPro" id="IPR007658">
    <property type="entry name" value="DUF594"/>
</dbReference>
<dbReference type="Proteomes" id="UP000000768">
    <property type="component" value="Chromosome 10"/>
</dbReference>
<keyword evidence="2" id="KW-0812">Transmembrane</keyword>
<evidence type="ECO:0000256" key="1">
    <source>
        <dbReference type="SAM" id="MobiDB-lite"/>
    </source>
</evidence>
<name>A0A1W0VSP8_SORBI</name>
<dbReference type="Pfam" id="PF04578">
    <property type="entry name" value="DUF594"/>
    <property type="match status" value="1"/>
</dbReference>
<dbReference type="AlphaFoldDB" id="A0A1W0VSP8"/>
<proteinExistence type="predicted"/>
<dbReference type="PANTHER" id="PTHR31325">
    <property type="entry name" value="OS01G0798800 PROTEIN-RELATED"/>
    <property type="match status" value="1"/>
</dbReference>
<feature type="domain" description="DUF4220" evidence="3">
    <location>
        <begin position="49"/>
        <end position="258"/>
    </location>
</feature>
<organism evidence="4 5">
    <name type="scientific">Sorghum bicolor</name>
    <name type="common">Sorghum</name>
    <name type="synonym">Sorghum vulgare</name>
    <dbReference type="NCBI Taxonomy" id="4558"/>
    <lineage>
        <taxon>Eukaryota</taxon>
        <taxon>Viridiplantae</taxon>
        <taxon>Streptophyta</taxon>
        <taxon>Embryophyta</taxon>
        <taxon>Tracheophyta</taxon>
        <taxon>Spermatophyta</taxon>
        <taxon>Magnoliopsida</taxon>
        <taxon>Liliopsida</taxon>
        <taxon>Poales</taxon>
        <taxon>Poaceae</taxon>
        <taxon>PACMAD clade</taxon>
        <taxon>Panicoideae</taxon>
        <taxon>Andropogonodae</taxon>
        <taxon>Andropogoneae</taxon>
        <taxon>Sorghinae</taxon>
        <taxon>Sorghum</taxon>
    </lineage>
</organism>
<evidence type="ECO:0000313" key="4">
    <source>
        <dbReference type="EMBL" id="OQU76302.1"/>
    </source>
</evidence>
<evidence type="ECO:0000313" key="5">
    <source>
        <dbReference type="Proteomes" id="UP000000768"/>
    </source>
</evidence>
<keyword evidence="2" id="KW-1133">Transmembrane helix</keyword>
<keyword evidence="5" id="KW-1185">Reference proteome</keyword>
<evidence type="ECO:0000256" key="2">
    <source>
        <dbReference type="SAM" id="Phobius"/>
    </source>
</evidence>
<feature type="transmembrane region" description="Helical" evidence="2">
    <location>
        <begin position="47"/>
        <end position="67"/>
    </location>
</feature>
<dbReference type="EMBL" id="CM000769">
    <property type="protein sequence ID" value="OQU76302.1"/>
    <property type="molecule type" value="Genomic_DNA"/>
</dbReference>
<dbReference type="eggNOG" id="ENOG502RRPP">
    <property type="taxonomic scope" value="Eukaryota"/>
</dbReference>
<reference evidence="5" key="2">
    <citation type="journal article" date="2018" name="Plant J.">
        <title>The Sorghum bicolor reference genome: improved assembly, gene annotations, a transcriptome atlas, and signatures of genome organization.</title>
        <authorList>
            <person name="McCormick R.F."/>
            <person name="Truong S.K."/>
            <person name="Sreedasyam A."/>
            <person name="Jenkins J."/>
            <person name="Shu S."/>
            <person name="Sims D."/>
            <person name="Kennedy M."/>
            <person name="Amirebrahimi M."/>
            <person name="Weers B.D."/>
            <person name="McKinley B."/>
            <person name="Mattison A."/>
            <person name="Morishige D.T."/>
            <person name="Grimwood J."/>
            <person name="Schmutz J."/>
            <person name="Mullet J.E."/>
        </authorList>
    </citation>
    <scope>NUCLEOTIDE SEQUENCE [LARGE SCALE GENOMIC DNA]</scope>
    <source>
        <strain evidence="5">cv. BTx623</strain>
    </source>
</reference>
<evidence type="ECO:0000259" key="3">
    <source>
        <dbReference type="Pfam" id="PF13968"/>
    </source>
</evidence>
<feature type="compositionally biased region" description="Basic and acidic residues" evidence="1">
    <location>
        <begin position="650"/>
        <end position="674"/>
    </location>
</feature>
<feature type="transmembrane region" description="Helical" evidence="2">
    <location>
        <begin position="15"/>
        <end position="35"/>
    </location>
</feature>
<accession>A0A1W0VSP8</accession>
<dbReference type="OMA" id="KLWCMES"/>
<dbReference type="Gramene" id="OQU76302">
    <property type="protein sequence ID" value="OQU76302"/>
    <property type="gene ID" value="SORBI_3010G128200"/>
</dbReference>
<reference evidence="4 5" key="1">
    <citation type="journal article" date="2009" name="Nature">
        <title>The Sorghum bicolor genome and the diversification of grasses.</title>
        <authorList>
            <person name="Paterson A.H."/>
            <person name="Bowers J.E."/>
            <person name="Bruggmann R."/>
            <person name="Dubchak I."/>
            <person name="Grimwood J."/>
            <person name="Gundlach H."/>
            <person name="Haberer G."/>
            <person name="Hellsten U."/>
            <person name="Mitros T."/>
            <person name="Poliakov A."/>
            <person name="Schmutz J."/>
            <person name="Spannagl M."/>
            <person name="Tang H."/>
            <person name="Wang X."/>
            <person name="Wicker T."/>
            <person name="Bharti A.K."/>
            <person name="Chapman J."/>
            <person name="Feltus F.A."/>
            <person name="Gowik U."/>
            <person name="Grigoriev I.V."/>
            <person name="Lyons E."/>
            <person name="Maher C.A."/>
            <person name="Martis M."/>
            <person name="Narechania A."/>
            <person name="Otillar R.P."/>
            <person name="Penning B.W."/>
            <person name="Salamov A.A."/>
            <person name="Wang Y."/>
            <person name="Zhang L."/>
            <person name="Carpita N.C."/>
            <person name="Freeling M."/>
            <person name="Gingle A.R."/>
            <person name="Hash C.T."/>
            <person name="Keller B."/>
            <person name="Klein P."/>
            <person name="Kresovich S."/>
            <person name="McCann M.C."/>
            <person name="Ming R."/>
            <person name="Peterson D.G."/>
            <person name="Mehboob-ur-Rahman"/>
            <person name="Ware D."/>
            <person name="Westhoff P."/>
            <person name="Mayer K.F."/>
            <person name="Messing J."/>
            <person name="Rokhsar D.S."/>
        </authorList>
    </citation>
    <scope>NUCLEOTIDE SEQUENCE [LARGE SCALE GENOMIC DNA]</scope>
    <source>
        <strain evidence="5">cv. BTx623</strain>
    </source>
</reference>
<keyword evidence="2" id="KW-0472">Membrane</keyword>
<dbReference type="Pfam" id="PF13968">
    <property type="entry name" value="DUF4220"/>
    <property type="match status" value="1"/>
</dbReference>
<sequence length="840" mass="96776">MSFAAAVQFWEEWQLRILVLCSLFLQYFLFIAAALRKRCVPAWFKFLTWLAYLGSDAIAIYALATLFNRHKSQEWLSTHRSSASLQVLWAPILLLHLGGQDGITAYNIEDNELWRRHVLTAMSQITVAIYVFHKSWSGEKRLLKAAILIFVPGILKCFEKPFSLKNASIHSIAASTFNTNRTTWVSRLLQEDSTEGNVEEINSLDAYVKSASTYVQRRQYGSEMSNLEYIMQSKNKVHLRLRSRLSNTFDRLYTKHEVTSGINICDMTCKRYWAKITYTLLCCTAALEFIISDIKPYVDCFEKLYVTWPDHVAQYNLLWYLARNRKHRSLRICRDYIDEIWCMKPCRSSRDITELVFDHVVVHGWTENINDAATFHEFNNNRGQLAIQREGCTGAMPLESLRRPFDESLILWHLATDFCFFDVDAAGKSASCGHGDGGVDARRRRSRMISNYMAYLLFANPEMLMPGSRRSLLKDAYKELEKMAGNKDNDSNSPPNPSGTTAPTQKKKKEEEVESLLDEQGMIASQIMQKLHGANGSDLVLDAWVLAKELKEFANDKKQDYITEQRTRNEKMNDLKEAMDSAKNKADELIEGSKDTSMMKEKMEDAKKDAEEFIKLEKKKKLTEKEEERLTQLVESAKNKVVEFINMENKKKQTKQEQNKADESIKNDEMKVEEPTENEQNNAESSKAMEEEKQKEMQIAKDFSNSAQAVIEEIDKKKMKQLTEVVDNRNVITNEEELLMIRAREYEDDKMWTVIEGVWVEMLCFSAGRCRGFLHAKSLGKGGEYLSYVWMLLSYLGIETLAQRLQRTELHVQGDMGLTRPKASAASERKMPTTSNDNNV</sequence>
<dbReference type="InParanoid" id="A0A1W0VSP8"/>
<gene>
    <name evidence="4" type="ORF">SORBI_3010G128200</name>
</gene>
<feature type="region of interest" description="Disordered" evidence="1">
    <location>
        <begin position="484"/>
        <end position="514"/>
    </location>
</feature>
<feature type="region of interest" description="Disordered" evidence="1">
    <location>
        <begin position="650"/>
        <end position="694"/>
    </location>
</feature>
<dbReference type="InterPro" id="IPR025315">
    <property type="entry name" value="DUF4220"/>
</dbReference>
<feature type="region of interest" description="Disordered" evidence="1">
    <location>
        <begin position="817"/>
        <end position="840"/>
    </location>
</feature>